<dbReference type="InterPro" id="IPR036709">
    <property type="entry name" value="Autotransporte_beta_dom_sf"/>
</dbReference>
<evidence type="ECO:0000313" key="2">
    <source>
        <dbReference type="Proteomes" id="UP000182491"/>
    </source>
</evidence>
<dbReference type="STRING" id="388950.GCA_001611675_03896"/>
<accession>A0A1I7G6T0</accession>
<dbReference type="AlphaFoldDB" id="A0A1I7G6T0"/>
<evidence type="ECO:0000313" key="1">
    <source>
        <dbReference type="EMBL" id="SFU44061.1"/>
    </source>
</evidence>
<protein>
    <recommendedName>
        <fullName evidence="3">Outer membrane protein beta-barrel domain-containing protein</fullName>
    </recommendedName>
</protein>
<keyword evidence="2" id="KW-1185">Reference proteome</keyword>
<evidence type="ECO:0008006" key="3">
    <source>
        <dbReference type="Google" id="ProtNLM"/>
    </source>
</evidence>
<reference evidence="2" key="1">
    <citation type="submission" date="2016-10" db="EMBL/GenBank/DDBJ databases">
        <authorList>
            <person name="Varghese N."/>
        </authorList>
    </citation>
    <scope>NUCLEOTIDE SEQUENCE [LARGE SCALE GENOMIC DNA]</scope>
    <source>
        <strain evidence="2">DSM 18820</strain>
    </source>
</reference>
<dbReference type="SUPFAM" id="SSF103515">
    <property type="entry name" value="Autotransporter"/>
    <property type="match status" value="1"/>
</dbReference>
<name>A0A1I7G6T0_9BACT</name>
<dbReference type="EMBL" id="FPCA01000001">
    <property type="protein sequence ID" value="SFU44061.1"/>
    <property type="molecule type" value="Genomic_DNA"/>
</dbReference>
<sequence length="219" mass="24395">MHIKLYMSLFMRTFTLLLSFLLLTFTSFGQENKSFLAKAKIKHGSVLIGGNLQAAYYATSNSLDKPLVPQEGSSLIGNLNFKGAYFVMNDFGIGLDLGFAHENLKVTVDEVQQRYKRTYLLGGPLVRYYLDNGVFGEMTLKTGLLNLSVGDDIDLFDGAIGIGYALFVNEKISVEPILSFRYYREWSGENANVTLGPVLGFGVQAYLLRRTSQTIREGL</sequence>
<proteinExistence type="predicted"/>
<gene>
    <name evidence="1" type="ORF">SAMN04487941_0761</name>
</gene>
<organism evidence="1 2">
    <name type="scientific">Pontibacter akesuensis</name>
    <dbReference type="NCBI Taxonomy" id="388950"/>
    <lineage>
        <taxon>Bacteria</taxon>
        <taxon>Pseudomonadati</taxon>
        <taxon>Bacteroidota</taxon>
        <taxon>Cytophagia</taxon>
        <taxon>Cytophagales</taxon>
        <taxon>Hymenobacteraceae</taxon>
        <taxon>Pontibacter</taxon>
    </lineage>
</organism>
<dbReference type="Proteomes" id="UP000182491">
    <property type="component" value="Unassembled WGS sequence"/>
</dbReference>